<dbReference type="GO" id="GO:0005737">
    <property type="term" value="C:cytoplasm"/>
    <property type="evidence" value="ECO:0007669"/>
    <property type="project" value="UniProtKB-SubCell"/>
</dbReference>
<dbReference type="EMBL" id="VUKA01000002">
    <property type="protein sequence ID" value="KAA2213711.1"/>
    <property type="molecule type" value="Genomic_DNA"/>
</dbReference>
<dbReference type="GO" id="GO:0051082">
    <property type="term" value="F:unfolded protein binding"/>
    <property type="evidence" value="ECO:0007669"/>
    <property type="project" value="InterPro"/>
</dbReference>
<dbReference type="Pfam" id="PF02556">
    <property type="entry name" value="SecB"/>
    <property type="match status" value="1"/>
</dbReference>
<dbReference type="SUPFAM" id="SSF54611">
    <property type="entry name" value="SecB-like"/>
    <property type="match status" value="1"/>
</dbReference>
<evidence type="ECO:0000256" key="7">
    <source>
        <dbReference type="SAM" id="MobiDB-lite"/>
    </source>
</evidence>
<evidence type="ECO:0000256" key="5">
    <source>
        <dbReference type="ARBA" id="ARBA00023186"/>
    </source>
</evidence>
<keyword evidence="9" id="KW-1185">Reference proteome</keyword>
<evidence type="ECO:0000313" key="9">
    <source>
        <dbReference type="Proteomes" id="UP000322110"/>
    </source>
</evidence>
<keyword evidence="4 6" id="KW-0811">Translocation</keyword>
<sequence length="191" mass="20174">MSDNILPPDNAAQNPAGNGPGQNGAAPQGPLLLNLQYIKDLSFEVPGAPELFATMREAPRIDLALDVQARALQEGGNVFEVSLQIRADAQVAGQAPGQAPGQDKPQTAFIAELVYCGIFTVNVEPNMLEPLLLVECPRLLFPFARNILADVTRDGGFPPVLLSPIDFVALWQSRRGQAAGGANPAPTPSQA</sequence>
<comment type="caution">
    <text evidence="8">The sequence shown here is derived from an EMBL/GenBank/DDBJ whole genome shotgun (WGS) entry which is preliminary data.</text>
</comment>
<feature type="compositionally biased region" description="Low complexity" evidence="7">
    <location>
        <begin position="10"/>
        <end position="26"/>
    </location>
</feature>
<keyword evidence="2 6" id="KW-0813">Transport</keyword>
<evidence type="ECO:0000256" key="2">
    <source>
        <dbReference type="ARBA" id="ARBA00022448"/>
    </source>
</evidence>
<dbReference type="OrthoDB" id="9795145at2"/>
<dbReference type="PANTHER" id="PTHR36918">
    <property type="match status" value="1"/>
</dbReference>
<comment type="similarity">
    <text evidence="1 6">Belongs to the SecB family.</text>
</comment>
<dbReference type="HAMAP" id="MF_00821">
    <property type="entry name" value="SecB"/>
    <property type="match status" value="1"/>
</dbReference>
<dbReference type="AlphaFoldDB" id="A0A5B2TGT8"/>
<dbReference type="NCBIfam" id="NF004392">
    <property type="entry name" value="PRK05751.1-3"/>
    <property type="match status" value="1"/>
</dbReference>
<evidence type="ECO:0000313" key="8">
    <source>
        <dbReference type="EMBL" id="KAA2213711.1"/>
    </source>
</evidence>
<evidence type="ECO:0000256" key="3">
    <source>
        <dbReference type="ARBA" id="ARBA00022927"/>
    </source>
</evidence>
<feature type="region of interest" description="Disordered" evidence="7">
    <location>
        <begin position="1"/>
        <end position="26"/>
    </location>
</feature>
<reference evidence="8 9" key="1">
    <citation type="journal article" date="2015" name="Int. J. Syst. Evol. Microbiol.">
        <title>Roseomonas oryzae sp. nov., isolated from paddy rhizosphere soil.</title>
        <authorList>
            <person name="Ramaprasad E.V."/>
            <person name="Sasikala Ch."/>
            <person name="Ramana Ch.V."/>
        </authorList>
    </citation>
    <scope>NUCLEOTIDE SEQUENCE [LARGE SCALE GENOMIC DNA]</scope>
    <source>
        <strain evidence="8 9">KCTC 42542</strain>
    </source>
</reference>
<dbReference type="Gene3D" id="3.10.420.10">
    <property type="entry name" value="SecB-like"/>
    <property type="match status" value="1"/>
</dbReference>
<accession>A0A5B2TGT8</accession>
<comment type="subcellular location">
    <subcellularLocation>
        <location evidence="6">Cytoplasm</location>
    </subcellularLocation>
</comment>
<dbReference type="NCBIfam" id="TIGR00809">
    <property type="entry name" value="secB"/>
    <property type="match status" value="1"/>
</dbReference>
<name>A0A5B2TGT8_9PROT</name>
<gene>
    <name evidence="6 8" type="primary">secB</name>
    <name evidence="8" type="ORF">F0Q34_06485</name>
</gene>
<evidence type="ECO:0000256" key="6">
    <source>
        <dbReference type="HAMAP-Rule" id="MF_00821"/>
    </source>
</evidence>
<keyword evidence="5 6" id="KW-0143">Chaperone</keyword>
<keyword evidence="3 6" id="KW-0653">Protein transport</keyword>
<dbReference type="GO" id="GO:0006457">
    <property type="term" value="P:protein folding"/>
    <property type="evidence" value="ECO:0007669"/>
    <property type="project" value="UniProtKB-UniRule"/>
</dbReference>
<dbReference type="Proteomes" id="UP000322110">
    <property type="component" value="Unassembled WGS sequence"/>
</dbReference>
<dbReference type="InterPro" id="IPR035958">
    <property type="entry name" value="SecB-like_sf"/>
</dbReference>
<dbReference type="GO" id="GO:0051262">
    <property type="term" value="P:protein tetramerization"/>
    <property type="evidence" value="ECO:0007669"/>
    <property type="project" value="InterPro"/>
</dbReference>
<evidence type="ECO:0000256" key="4">
    <source>
        <dbReference type="ARBA" id="ARBA00023010"/>
    </source>
</evidence>
<keyword evidence="6" id="KW-0963">Cytoplasm</keyword>
<proteinExistence type="inferred from homology"/>
<protein>
    <recommendedName>
        <fullName evidence="6">Protein-export protein SecB</fullName>
    </recommendedName>
</protein>
<comment type="function">
    <text evidence="6">One of the proteins required for the normal export of preproteins out of the cell cytoplasm. It is a molecular chaperone that binds to a subset of precursor proteins, maintaining them in a translocation-competent state. It also specifically binds to its receptor SecA.</text>
</comment>
<dbReference type="PANTHER" id="PTHR36918:SF1">
    <property type="entry name" value="PROTEIN-EXPORT PROTEIN SECB"/>
    <property type="match status" value="1"/>
</dbReference>
<dbReference type="RefSeq" id="WP_149811368.1">
    <property type="nucleotide sequence ID" value="NZ_VUKA01000002.1"/>
</dbReference>
<evidence type="ECO:0000256" key="1">
    <source>
        <dbReference type="ARBA" id="ARBA00009990"/>
    </source>
</evidence>
<dbReference type="InterPro" id="IPR003708">
    <property type="entry name" value="SecB"/>
</dbReference>
<comment type="subunit">
    <text evidence="6">Homotetramer, a dimer of dimers. One homotetramer interacts with 1 SecA dimer.</text>
</comment>
<organism evidence="8 9">
    <name type="scientific">Teichococcus oryzae</name>
    <dbReference type="NCBI Taxonomy" id="1608942"/>
    <lineage>
        <taxon>Bacteria</taxon>
        <taxon>Pseudomonadati</taxon>
        <taxon>Pseudomonadota</taxon>
        <taxon>Alphaproteobacteria</taxon>
        <taxon>Acetobacterales</taxon>
        <taxon>Roseomonadaceae</taxon>
        <taxon>Roseomonas</taxon>
    </lineage>
</organism>
<dbReference type="GO" id="GO:0015031">
    <property type="term" value="P:protein transport"/>
    <property type="evidence" value="ECO:0007669"/>
    <property type="project" value="UniProtKB-UniRule"/>
</dbReference>